<protein>
    <recommendedName>
        <fullName evidence="2">Protein MutL</fullName>
    </recommendedName>
</protein>
<name>A0A212M0W1_9FIRM</name>
<dbReference type="NCBIfam" id="TIGR01319">
    <property type="entry name" value="glmL_fam"/>
    <property type="match status" value="1"/>
</dbReference>
<dbReference type="PIRSF" id="PIRSF004729">
    <property type="entry name" value="MutL"/>
    <property type="match status" value="1"/>
</dbReference>
<dbReference type="EMBL" id="FMJE01000007">
    <property type="protein sequence ID" value="SCM83428.1"/>
    <property type="molecule type" value="Genomic_DNA"/>
</dbReference>
<proteinExistence type="predicted"/>
<accession>A0A212M0W1</accession>
<gene>
    <name evidence="1" type="ORF">KL86SPO_70286</name>
</gene>
<dbReference type="RefSeq" id="WP_288185863.1">
    <property type="nucleotide sequence ID" value="NZ_LT608335.1"/>
</dbReference>
<organism evidence="1">
    <name type="scientific">uncultured Sporomusa sp</name>
    <dbReference type="NCBI Taxonomy" id="307249"/>
    <lineage>
        <taxon>Bacteria</taxon>
        <taxon>Bacillati</taxon>
        <taxon>Bacillota</taxon>
        <taxon>Negativicutes</taxon>
        <taxon>Selenomonadales</taxon>
        <taxon>Sporomusaceae</taxon>
        <taxon>Sporomusa</taxon>
        <taxon>environmental samples</taxon>
    </lineage>
</organism>
<dbReference type="AlphaFoldDB" id="A0A212M0W1"/>
<dbReference type="InterPro" id="IPR006230">
    <property type="entry name" value="MutL"/>
</dbReference>
<evidence type="ECO:0000313" key="1">
    <source>
        <dbReference type="EMBL" id="SCM83428.1"/>
    </source>
</evidence>
<sequence length="483" mass="51304">MSIVSEKLIDTILLDVGSTFTKATAIDSIDGELIWLARAQAPTTVTDINQGLGSALQGLAAACKVNSITARNIQASSSAAGGLRMVAMGYMPRVTAKAAKEVAMNAGARVLEVMSFEDKPENKLEMLCEIQPDIILLAGGTDGGNQASLIEDAQLIVDSKVKAVVVLAGNVSIQPQAEALLQQAGIQTIRVPNVMPTIHSLNVKPAREAIHEQFIHQITEAKGLGKLLDRLTVNKVIPTPGAVLLATELLAKGTREEKGLGNLAVVDLGGATTDIHSVLPYMEELSIEEKGLVVTNEKQLSYRTVEGNLGLRVSARGIIEAAGEKAILAGVGLAGEALEKSLHCYAIQLEANPEYLAVSDQDKLFDHAMARAAVEVAFKRHAGYIAQSFDPVMGIVPGTPVGRDLRRVKTVIVVGGVFTGLSTDEAMAVVREALQNPGISLLPAQDSRIIIDKSYLLYAIGLLAEYRPTQALLLAKRHFSMSD</sequence>
<reference evidence="1" key="1">
    <citation type="submission" date="2016-08" db="EMBL/GenBank/DDBJ databases">
        <authorList>
            <person name="Seilhamer J.J."/>
        </authorList>
    </citation>
    <scope>NUCLEOTIDE SEQUENCE</scope>
    <source>
        <strain evidence="1">86</strain>
    </source>
</reference>
<evidence type="ECO:0008006" key="2">
    <source>
        <dbReference type="Google" id="ProtNLM"/>
    </source>
</evidence>
<dbReference type="Pfam" id="PF13941">
    <property type="entry name" value="MutL"/>
    <property type="match status" value="1"/>
</dbReference>